<dbReference type="AlphaFoldDB" id="A0AAN7HF78"/>
<accession>A0AAN7HF78</accession>
<dbReference type="PANTHER" id="PTHR42071">
    <property type="entry name" value="PROTOGLOBIN DOMAIN-CONTAINING PROTEIN"/>
    <property type="match status" value="1"/>
</dbReference>
<protein>
    <submittedName>
        <fullName evidence="3">Globin-like-protein</fullName>
    </submittedName>
</protein>
<proteinExistence type="predicted"/>
<dbReference type="EMBL" id="MU857654">
    <property type="protein sequence ID" value="KAK4247396.1"/>
    <property type="molecule type" value="Genomic_DNA"/>
</dbReference>
<evidence type="ECO:0000313" key="4">
    <source>
        <dbReference type="Proteomes" id="UP001303647"/>
    </source>
</evidence>
<dbReference type="GO" id="GO:0020037">
    <property type="term" value="F:heme binding"/>
    <property type="evidence" value="ECO:0007669"/>
    <property type="project" value="InterPro"/>
</dbReference>
<feature type="domain" description="Globin-sensor" evidence="2">
    <location>
        <begin position="23"/>
        <end position="199"/>
    </location>
</feature>
<reference evidence="3" key="1">
    <citation type="journal article" date="2023" name="Mol. Phylogenet. Evol.">
        <title>Genome-scale phylogeny and comparative genomics of the fungal order Sordariales.</title>
        <authorList>
            <person name="Hensen N."/>
            <person name="Bonometti L."/>
            <person name="Westerberg I."/>
            <person name="Brannstrom I.O."/>
            <person name="Guillou S."/>
            <person name="Cros-Aarteil S."/>
            <person name="Calhoun S."/>
            <person name="Haridas S."/>
            <person name="Kuo A."/>
            <person name="Mondo S."/>
            <person name="Pangilinan J."/>
            <person name="Riley R."/>
            <person name="LaButti K."/>
            <person name="Andreopoulos B."/>
            <person name="Lipzen A."/>
            <person name="Chen C."/>
            <person name="Yan M."/>
            <person name="Daum C."/>
            <person name="Ng V."/>
            <person name="Clum A."/>
            <person name="Steindorff A."/>
            <person name="Ohm R.A."/>
            <person name="Martin F."/>
            <person name="Silar P."/>
            <person name="Natvig D.O."/>
            <person name="Lalanne C."/>
            <person name="Gautier V."/>
            <person name="Ament-Velasquez S.L."/>
            <person name="Kruys A."/>
            <person name="Hutchinson M.I."/>
            <person name="Powell A.J."/>
            <person name="Barry K."/>
            <person name="Miller A.N."/>
            <person name="Grigoriev I.V."/>
            <person name="Debuchy R."/>
            <person name="Gladieux P."/>
            <person name="Hiltunen Thoren M."/>
            <person name="Johannesson H."/>
        </authorList>
    </citation>
    <scope>NUCLEOTIDE SEQUENCE</scope>
    <source>
        <strain evidence="3">CBS 359.72</strain>
    </source>
</reference>
<feature type="compositionally biased region" description="Basic and acidic residues" evidence="1">
    <location>
        <begin position="301"/>
        <end position="323"/>
    </location>
</feature>
<feature type="region of interest" description="Disordered" evidence="1">
    <location>
        <begin position="227"/>
        <end position="282"/>
    </location>
</feature>
<evidence type="ECO:0000313" key="3">
    <source>
        <dbReference type="EMBL" id="KAK4247396.1"/>
    </source>
</evidence>
<comment type="caution">
    <text evidence="3">The sequence shown here is derived from an EMBL/GenBank/DDBJ whole genome shotgun (WGS) entry which is preliminary data.</text>
</comment>
<dbReference type="GO" id="GO:0019825">
    <property type="term" value="F:oxygen binding"/>
    <property type="evidence" value="ECO:0007669"/>
    <property type="project" value="InterPro"/>
</dbReference>
<dbReference type="Pfam" id="PF11563">
    <property type="entry name" value="Protoglobin"/>
    <property type="match status" value="1"/>
</dbReference>
<dbReference type="Gene3D" id="1.10.490.10">
    <property type="entry name" value="Globins"/>
    <property type="match status" value="1"/>
</dbReference>
<name>A0AAN7HF78_9PEZI</name>
<organism evidence="3 4">
    <name type="scientific">Corynascus novoguineensis</name>
    <dbReference type="NCBI Taxonomy" id="1126955"/>
    <lineage>
        <taxon>Eukaryota</taxon>
        <taxon>Fungi</taxon>
        <taxon>Dikarya</taxon>
        <taxon>Ascomycota</taxon>
        <taxon>Pezizomycotina</taxon>
        <taxon>Sordariomycetes</taxon>
        <taxon>Sordariomycetidae</taxon>
        <taxon>Sordariales</taxon>
        <taxon>Chaetomiaceae</taxon>
        <taxon>Corynascus</taxon>
    </lineage>
</organism>
<dbReference type="InterPro" id="IPR044398">
    <property type="entry name" value="Globin-sensor_dom"/>
</dbReference>
<reference evidence="3" key="2">
    <citation type="submission" date="2023-05" db="EMBL/GenBank/DDBJ databases">
        <authorList>
            <consortium name="Lawrence Berkeley National Laboratory"/>
            <person name="Steindorff A."/>
            <person name="Hensen N."/>
            <person name="Bonometti L."/>
            <person name="Westerberg I."/>
            <person name="Brannstrom I.O."/>
            <person name="Guillou S."/>
            <person name="Cros-Aarteil S."/>
            <person name="Calhoun S."/>
            <person name="Haridas S."/>
            <person name="Kuo A."/>
            <person name="Mondo S."/>
            <person name="Pangilinan J."/>
            <person name="Riley R."/>
            <person name="Labutti K."/>
            <person name="Andreopoulos B."/>
            <person name="Lipzen A."/>
            <person name="Chen C."/>
            <person name="Yanf M."/>
            <person name="Daum C."/>
            <person name="Ng V."/>
            <person name="Clum A."/>
            <person name="Ohm R."/>
            <person name="Martin F."/>
            <person name="Silar P."/>
            <person name="Natvig D."/>
            <person name="Lalanne C."/>
            <person name="Gautier V."/>
            <person name="Ament-Velasquez S.L."/>
            <person name="Kruys A."/>
            <person name="Hutchinson M.I."/>
            <person name="Powell A.J."/>
            <person name="Barry K."/>
            <person name="Miller A.N."/>
            <person name="Grigoriev I.V."/>
            <person name="Debuchy R."/>
            <person name="Gladieux P."/>
            <person name="Thoren M.H."/>
            <person name="Johannesson H."/>
        </authorList>
    </citation>
    <scope>NUCLEOTIDE SEQUENCE</scope>
    <source>
        <strain evidence="3">CBS 359.72</strain>
    </source>
</reference>
<keyword evidence="4" id="KW-1185">Reference proteome</keyword>
<feature type="region of interest" description="Disordered" evidence="1">
    <location>
        <begin position="300"/>
        <end position="323"/>
    </location>
</feature>
<gene>
    <name evidence="3" type="ORF">C7999DRAFT_14571</name>
</gene>
<dbReference type="Proteomes" id="UP001303647">
    <property type="component" value="Unassembled WGS sequence"/>
</dbReference>
<sequence>MSTARSRPMQHVDRKSLYTDLEVRIRYLHSFLDFGASDIEALRSGSKYIQALIPAVVNIVYRKLLQYDITARAFQTRSTAFEGPMDADPDETSPQILHRKLFLRAYLKKLCSDPTQMEFWEYLDKVGMMHTGLGRARPLHVEYIHIGAALAVIQDVLSEAILSHPRLTLARKIAIARAVGKVIWIQNDLFARWYVTDGDEFTAGVDYTAAFLDEGNKEGFLRGKKVLDPEEEEENQESEKEKQNAKQQNGEASEEASKESERISCPAQQREGDRGQKGMKAGVCPFTGIMVGMQGLELGEDEGRGKAGIDGTVSKEVEVVNGE</sequence>
<dbReference type="PANTHER" id="PTHR42071:SF1">
    <property type="entry name" value="GLOBIN-SENSOR DOMAIN-CONTAINING PROTEIN"/>
    <property type="match status" value="1"/>
</dbReference>
<evidence type="ECO:0000259" key="2">
    <source>
        <dbReference type="Pfam" id="PF11563"/>
    </source>
</evidence>
<evidence type="ECO:0000256" key="1">
    <source>
        <dbReference type="SAM" id="MobiDB-lite"/>
    </source>
</evidence>
<dbReference type="InterPro" id="IPR012292">
    <property type="entry name" value="Globin/Proto"/>
</dbReference>